<dbReference type="Gene3D" id="2.40.10.10">
    <property type="entry name" value="Trypsin-like serine proteases"/>
    <property type="match status" value="2"/>
</dbReference>
<dbReference type="PROSITE" id="PS50106">
    <property type="entry name" value="PDZ"/>
    <property type="match status" value="1"/>
</dbReference>
<sequence length="439" mass="44574">MSNSFNDSSRGDERGHYSSQSHNFSENRAMGDAGQTNQFSANDHGWEDSHYNTIPSQPNGAYGGGSEWDVAANQQKTKAAQGAKGMGALAVAALMLCSAGIGGGVGAWVVHNSQSSAPADNALDKPAETRQVAAAEGSVEKVAQKVLPSVVSITTVSERGTASGSGSILSSDGLVLTNNHVVAGAGPDAHMEVLLSDGTTHPATLVAGDAATDIAVIRIEGVNGLRPISLGNSSQVQVGQEVVAVGSPLGLTSTVTQGIVSAKNRPVTAAGEDGQSSVIDAIQTDAAINPGNSGGALVDMEGNLIGVPSVIASNSEASEQAGSIGLGFAIPVNQARRIAEDLIDSGKARMPVIGAQIDSRPIARGALVREVTPDGPADKAGLKDGDLITKVDDRTLDNGVALIAAIRSHRIGDSVTLTVTDERGGNERTVDVTLVEAQD</sequence>
<dbReference type="InterPro" id="IPR009003">
    <property type="entry name" value="Peptidase_S1_PA"/>
</dbReference>
<dbReference type="AlphaFoldDB" id="A0AAW9STF9"/>
<feature type="domain" description="PDZ" evidence="7">
    <location>
        <begin position="342"/>
        <end position="423"/>
    </location>
</feature>
<dbReference type="Pfam" id="PF13180">
    <property type="entry name" value="PDZ_2"/>
    <property type="match status" value="1"/>
</dbReference>
<dbReference type="InterPro" id="IPR036034">
    <property type="entry name" value="PDZ_sf"/>
</dbReference>
<dbReference type="PANTHER" id="PTHR43343">
    <property type="entry name" value="PEPTIDASE S12"/>
    <property type="match status" value="1"/>
</dbReference>
<dbReference type="InterPro" id="IPR001940">
    <property type="entry name" value="Peptidase_S1C"/>
</dbReference>
<dbReference type="FunFam" id="2.40.10.10:FF:000001">
    <property type="entry name" value="Periplasmic serine protease DegS"/>
    <property type="match status" value="1"/>
</dbReference>
<dbReference type="GO" id="GO:0006508">
    <property type="term" value="P:proteolysis"/>
    <property type="evidence" value="ECO:0007669"/>
    <property type="project" value="UniProtKB-KW"/>
</dbReference>
<feature type="compositionally biased region" description="Polar residues" evidence="5">
    <location>
        <begin position="17"/>
        <end position="26"/>
    </location>
</feature>
<dbReference type="PRINTS" id="PR00834">
    <property type="entry name" value="PROTEASES2C"/>
</dbReference>
<feature type="transmembrane region" description="Helical" evidence="6">
    <location>
        <begin position="86"/>
        <end position="110"/>
    </location>
</feature>
<keyword evidence="6" id="KW-0812">Transmembrane</keyword>
<dbReference type="CDD" id="cd06779">
    <property type="entry name" value="cpPDZ_Deg_HtrA-like"/>
    <property type="match status" value="1"/>
</dbReference>
<comment type="caution">
    <text evidence="8">The sequence shown here is derived from an EMBL/GenBank/DDBJ whole genome shotgun (WGS) entry which is preliminary data.</text>
</comment>
<reference evidence="8" key="2">
    <citation type="submission" date="2024-05" db="EMBL/GenBank/DDBJ databases">
        <authorList>
            <person name="Wolfe A."/>
        </authorList>
    </citation>
    <scope>NUCLEOTIDE SEQUENCE</scope>
    <source>
        <strain evidence="8">UMB1064</strain>
    </source>
</reference>
<evidence type="ECO:0000313" key="8">
    <source>
        <dbReference type="EMBL" id="MEO3716474.1"/>
    </source>
</evidence>
<evidence type="ECO:0000313" key="9">
    <source>
        <dbReference type="Proteomes" id="UP001223646"/>
    </source>
</evidence>
<dbReference type="EMBL" id="JASOOY020000009">
    <property type="protein sequence ID" value="MEO3716474.1"/>
    <property type="molecule type" value="Genomic_DNA"/>
</dbReference>
<dbReference type="SUPFAM" id="SSF50156">
    <property type="entry name" value="PDZ domain-like"/>
    <property type="match status" value="1"/>
</dbReference>
<keyword evidence="6" id="KW-0472">Membrane</keyword>
<protein>
    <submittedName>
        <fullName evidence="8">Trypsin-like peptidase domain-containing protein</fullName>
    </submittedName>
</protein>
<keyword evidence="2" id="KW-0645">Protease</keyword>
<accession>A0AAW9STF9</accession>
<dbReference type="InterPro" id="IPR043504">
    <property type="entry name" value="Peptidase_S1_PA_chymotrypsin"/>
</dbReference>
<gene>
    <name evidence="8" type="ORF">QP460_002555</name>
</gene>
<keyword evidence="3" id="KW-0378">Hydrolase</keyword>
<dbReference type="Gene3D" id="2.30.42.10">
    <property type="match status" value="1"/>
</dbReference>
<name>A0AAW9STF9_CORAY</name>
<dbReference type="Pfam" id="PF13365">
    <property type="entry name" value="Trypsin_2"/>
    <property type="match status" value="1"/>
</dbReference>
<evidence type="ECO:0000256" key="1">
    <source>
        <dbReference type="ARBA" id="ARBA00010541"/>
    </source>
</evidence>
<comment type="similarity">
    <text evidence="1">Belongs to the peptidase S1C family.</text>
</comment>
<organism evidence="8 9">
    <name type="scientific">Corynebacterium amycolatum</name>
    <dbReference type="NCBI Taxonomy" id="43765"/>
    <lineage>
        <taxon>Bacteria</taxon>
        <taxon>Bacillati</taxon>
        <taxon>Actinomycetota</taxon>
        <taxon>Actinomycetes</taxon>
        <taxon>Mycobacteriales</taxon>
        <taxon>Corynebacteriaceae</taxon>
        <taxon>Corynebacterium</taxon>
    </lineage>
</organism>
<dbReference type="InterPro" id="IPR001478">
    <property type="entry name" value="PDZ"/>
</dbReference>
<reference evidence="8" key="1">
    <citation type="submission" date="2023-05" db="EMBL/GenBank/DDBJ databases">
        <authorList>
            <person name="Du J."/>
        </authorList>
    </citation>
    <scope>NUCLEOTIDE SEQUENCE</scope>
    <source>
        <strain evidence="8">UMB1064</strain>
    </source>
</reference>
<dbReference type="Proteomes" id="UP001223646">
    <property type="component" value="Unassembled WGS sequence"/>
</dbReference>
<evidence type="ECO:0000256" key="4">
    <source>
        <dbReference type="ARBA" id="ARBA00022825"/>
    </source>
</evidence>
<feature type="region of interest" description="Disordered" evidence="5">
    <location>
        <begin position="1"/>
        <end position="67"/>
    </location>
</feature>
<dbReference type="SUPFAM" id="SSF50494">
    <property type="entry name" value="Trypsin-like serine proteases"/>
    <property type="match status" value="1"/>
</dbReference>
<keyword evidence="4" id="KW-0720">Serine protease</keyword>
<evidence type="ECO:0000256" key="2">
    <source>
        <dbReference type="ARBA" id="ARBA00022670"/>
    </source>
</evidence>
<keyword evidence="6" id="KW-1133">Transmembrane helix</keyword>
<dbReference type="SMART" id="SM00228">
    <property type="entry name" value="PDZ"/>
    <property type="match status" value="1"/>
</dbReference>
<proteinExistence type="inferred from homology"/>
<dbReference type="RefSeq" id="WP_070851285.1">
    <property type="nucleotide sequence ID" value="NZ_JASOMP010000020.1"/>
</dbReference>
<evidence type="ECO:0000259" key="7">
    <source>
        <dbReference type="PROSITE" id="PS50106"/>
    </source>
</evidence>
<dbReference type="PANTHER" id="PTHR43343:SF3">
    <property type="entry name" value="PROTEASE DO-LIKE 8, CHLOROPLASTIC"/>
    <property type="match status" value="1"/>
</dbReference>
<evidence type="ECO:0000256" key="5">
    <source>
        <dbReference type="SAM" id="MobiDB-lite"/>
    </source>
</evidence>
<evidence type="ECO:0000256" key="6">
    <source>
        <dbReference type="SAM" id="Phobius"/>
    </source>
</evidence>
<evidence type="ECO:0000256" key="3">
    <source>
        <dbReference type="ARBA" id="ARBA00022801"/>
    </source>
</evidence>
<dbReference type="GO" id="GO:0004252">
    <property type="term" value="F:serine-type endopeptidase activity"/>
    <property type="evidence" value="ECO:0007669"/>
    <property type="project" value="InterPro"/>
</dbReference>
<dbReference type="InterPro" id="IPR051201">
    <property type="entry name" value="Chloro_Bact_Ser_Proteases"/>
</dbReference>